<reference evidence="7 8" key="1">
    <citation type="submission" date="2018-01" db="EMBL/GenBank/DDBJ databases">
        <title>Complete genome sequence of Bacteriovorax stolpii DSM12778.</title>
        <authorList>
            <person name="Tang B."/>
            <person name="Chang J."/>
        </authorList>
    </citation>
    <scope>NUCLEOTIDE SEQUENCE [LARGE SCALE GENOMIC DNA]</scope>
    <source>
        <strain evidence="7 8">DSM 12778</strain>
    </source>
</reference>
<keyword evidence="5" id="KW-1133">Transmembrane helix</keyword>
<keyword evidence="4" id="KW-0812">Transmembrane</keyword>
<dbReference type="EMBL" id="CP025704">
    <property type="protein sequence ID" value="AUN99370.1"/>
    <property type="molecule type" value="Genomic_DNA"/>
</dbReference>
<protein>
    <submittedName>
        <fullName evidence="7">GlsB/YeaQ/YmgE family stress response membrane protein</fullName>
    </submittedName>
</protein>
<dbReference type="AlphaFoldDB" id="A0A2K9NV44"/>
<name>A0A2K9NV44_BACTC</name>
<keyword evidence="3" id="KW-1003">Cell membrane</keyword>
<dbReference type="Proteomes" id="UP000235584">
    <property type="component" value="Chromosome"/>
</dbReference>
<sequence>MILRIVFWTIMIGFMSGAVIKFCMPKIPHGSVFTTMTVGLIGSVFFGWLGSRFGLYEYGDVEGLIASFIGAVSLLYIFYSYVAAFGLKPMKRRPKFRHL</sequence>
<evidence type="ECO:0000256" key="3">
    <source>
        <dbReference type="ARBA" id="ARBA00022475"/>
    </source>
</evidence>
<keyword evidence="6" id="KW-0472">Membrane</keyword>
<accession>A0A2K9NV44</accession>
<organism evidence="7 8">
    <name type="scientific">Bacteriovorax stolpii</name>
    <name type="common">Bdellovibrio stolpii</name>
    <dbReference type="NCBI Taxonomy" id="960"/>
    <lineage>
        <taxon>Bacteria</taxon>
        <taxon>Pseudomonadati</taxon>
        <taxon>Bdellovibrionota</taxon>
        <taxon>Bacteriovoracia</taxon>
        <taxon>Bacteriovoracales</taxon>
        <taxon>Bacteriovoracaceae</taxon>
        <taxon>Bacteriovorax</taxon>
    </lineage>
</organism>
<dbReference type="Pfam" id="PF04226">
    <property type="entry name" value="Transgly_assoc"/>
    <property type="match status" value="1"/>
</dbReference>
<comment type="similarity">
    <text evidence="2">Belongs to the UPF0410 family.</text>
</comment>
<evidence type="ECO:0000256" key="4">
    <source>
        <dbReference type="ARBA" id="ARBA00022692"/>
    </source>
</evidence>
<evidence type="ECO:0000256" key="1">
    <source>
        <dbReference type="ARBA" id="ARBA00004651"/>
    </source>
</evidence>
<evidence type="ECO:0000256" key="6">
    <source>
        <dbReference type="ARBA" id="ARBA00023136"/>
    </source>
</evidence>
<dbReference type="OrthoDB" id="9811343at2"/>
<gene>
    <name evidence="7" type="ORF">C0V70_14905</name>
</gene>
<keyword evidence="8" id="KW-1185">Reference proteome</keyword>
<dbReference type="GO" id="GO:0005886">
    <property type="term" value="C:plasma membrane"/>
    <property type="evidence" value="ECO:0007669"/>
    <property type="project" value="UniProtKB-SubCell"/>
</dbReference>
<evidence type="ECO:0000313" key="8">
    <source>
        <dbReference type="Proteomes" id="UP000235584"/>
    </source>
</evidence>
<evidence type="ECO:0000256" key="5">
    <source>
        <dbReference type="ARBA" id="ARBA00022989"/>
    </source>
</evidence>
<proteinExistence type="inferred from homology"/>
<dbReference type="KEGG" id="bsto:C0V70_14905"/>
<comment type="subcellular location">
    <subcellularLocation>
        <location evidence="1">Cell membrane</location>
        <topology evidence="1">Multi-pass membrane protein</topology>
    </subcellularLocation>
</comment>
<dbReference type="InterPro" id="IPR007341">
    <property type="entry name" value="Transgly_assoc"/>
</dbReference>
<evidence type="ECO:0000313" key="7">
    <source>
        <dbReference type="EMBL" id="AUN99370.1"/>
    </source>
</evidence>
<evidence type="ECO:0000256" key="2">
    <source>
        <dbReference type="ARBA" id="ARBA00011006"/>
    </source>
</evidence>